<dbReference type="InterPro" id="IPR001547">
    <property type="entry name" value="Glyco_hydro_5"/>
</dbReference>
<organism evidence="6 7">
    <name type="scientific">Porites evermanni</name>
    <dbReference type="NCBI Taxonomy" id="104178"/>
    <lineage>
        <taxon>Eukaryota</taxon>
        <taxon>Metazoa</taxon>
        <taxon>Cnidaria</taxon>
        <taxon>Anthozoa</taxon>
        <taxon>Hexacorallia</taxon>
        <taxon>Scleractinia</taxon>
        <taxon>Fungiina</taxon>
        <taxon>Poritidae</taxon>
        <taxon>Porites</taxon>
    </lineage>
</organism>
<dbReference type="EMBL" id="CALNXI010000033">
    <property type="protein sequence ID" value="CAH3016016.1"/>
    <property type="molecule type" value="Genomic_DNA"/>
</dbReference>
<dbReference type="SUPFAM" id="SSF51445">
    <property type="entry name" value="(Trans)glycosidases"/>
    <property type="match status" value="1"/>
</dbReference>
<dbReference type="InterPro" id="IPR035940">
    <property type="entry name" value="CAP_sf"/>
</dbReference>
<feature type="non-terminal residue" evidence="6">
    <location>
        <position position="1"/>
    </location>
</feature>
<evidence type="ECO:0000256" key="3">
    <source>
        <dbReference type="ARBA" id="ARBA00023295"/>
    </source>
</evidence>
<dbReference type="InterPro" id="IPR018244">
    <property type="entry name" value="Allrgn_V5/Tpx1_CS"/>
</dbReference>
<name>A0ABN8LFZ5_9CNID</name>
<evidence type="ECO:0000256" key="4">
    <source>
        <dbReference type="RuleBase" id="RU361153"/>
    </source>
</evidence>
<dbReference type="Proteomes" id="UP001159427">
    <property type="component" value="Unassembled WGS sequence"/>
</dbReference>
<comment type="similarity">
    <text evidence="1 4">Belongs to the glycosyl hydrolase 5 (cellulase A) family.</text>
</comment>
<dbReference type="Pfam" id="PF00150">
    <property type="entry name" value="Cellulase"/>
    <property type="match status" value="1"/>
</dbReference>
<evidence type="ECO:0000256" key="2">
    <source>
        <dbReference type="ARBA" id="ARBA00022801"/>
    </source>
</evidence>
<dbReference type="Pfam" id="PF00188">
    <property type="entry name" value="CAP"/>
    <property type="match status" value="1"/>
</dbReference>
<dbReference type="InterPro" id="IPR041036">
    <property type="entry name" value="GH5_C"/>
</dbReference>
<dbReference type="Gene3D" id="2.60.40.1180">
    <property type="entry name" value="Golgi alpha-mannosidase II"/>
    <property type="match status" value="1"/>
</dbReference>
<dbReference type="InterPro" id="IPR034113">
    <property type="entry name" value="SCP_GAPR1-like"/>
</dbReference>
<feature type="non-terminal residue" evidence="6">
    <location>
        <position position="644"/>
    </location>
</feature>
<evidence type="ECO:0000256" key="1">
    <source>
        <dbReference type="ARBA" id="ARBA00005641"/>
    </source>
</evidence>
<dbReference type="InterPro" id="IPR014044">
    <property type="entry name" value="CAP_dom"/>
</dbReference>
<dbReference type="Gene3D" id="3.40.33.10">
    <property type="entry name" value="CAP"/>
    <property type="match status" value="1"/>
</dbReference>
<dbReference type="CDD" id="cd05382">
    <property type="entry name" value="CAP_GAPR1-like"/>
    <property type="match status" value="1"/>
</dbReference>
<keyword evidence="2 4" id="KW-0378">Hydrolase</keyword>
<dbReference type="Pfam" id="PF18564">
    <property type="entry name" value="Glyco_hydro_5_C"/>
    <property type="match status" value="1"/>
</dbReference>
<dbReference type="InterPro" id="IPR052066">
    <property type="entry name" value="Glycosphingolipid_Hydrolases"/>
</dbReference>
<evidence type="ECO:0000313" key="7">
    <source>
        <dbReference type="Proteomes" id="UP001159427"/>
    </source>
</evidence>
<evidence type="ECO:0000259" key="5">
    <source>
        <dbReference type="SMART" id="SM00198"/>
    </source>
</evidence>
<gene>
    <name evidence="6" type="ORF">PEVE_00024652</name>
</gene>
<dbReference type="PANTHER" id="PTHR31308:SF3">
    <property type="entry name" value="ENDOGLYCOCERAMIDASE"/>
    <property type="match status" value="1"/>
</dbReference>
<proteinExistence type="inferred from homology"/>
<dbReference type="InterPro" id="IPR017853">
    <property type="entry name" value="GH"/>
</dbReference>
<dbReference type="SMART" id="SM00198">
    <property type="entry name" value="SCP"/>
    <property type="match status" value="1"/>
</dbReference>
<feature type="domain" description="SCP" evidence="5">
    <location>
        <begin position="57"/>
        <end position="188"/>
    </location>
</feature>
<dbReference type="SUPFAM" id="SSF55797">
    <property type="entry name" value="PR-1-like"/>
    <property type="match status" value="1"/>
</dbReference>
<reference evidence="6 7" key="1">
    <citation type="submission" date="2022-05" db="EMBL/GenBank/DDBJ databases">
        <authorList>
            <consortium name="Genoscope - CEA"/>
            <person name="William W."/>
        </authorList>
    </citation>
    <scope>NUCLEOTIDE SEQUENCE [LARGE SCALE GENOMIC DNA]</scope>
</reference>
<dbReference type="PROSITE" id="PS01009">
    <property type="entry name" value="CRISP_1"/>
    <property type="match status" value="1"/>
</dbReference>
<keyword evidence="3 4" id="KW-0326">Glycosidase</keyword>
<protein>
    <recommendedName>
        <fullName evidence="5">SCP domain-containing protein</fullName>
    </recommendedName>
</protein>
<sequence>FVSSSVENTCVISAGLKIKIFSRFIRNSVKRTCGSFIYCSPSDHPKTVFCCFSAFTQEEKAGLAKHNEFRQIHEAPPMKLNREMCDQAKAYAKKIAAMGALMHSQRGDRVGQGENLSMGCSTSGSQTMEEAVTNWYNEVCDPGYNFASGGFSGGTGHFTQVVWKESTELGIGRAESQQNGMKSANVLPISVKPERQKLVDSLGREVYFHGTNVVVKSFPWHPETEGFSDGTFSEQDMQLLKSLGLNVIRLGFMWPGLEPSRGKYNDTYIQVMQKIVTLSEKYGIYVLLDMHQDAFSRVLCVEGLPTWAVNTGNAKGFPEPLHDPYVNDPKTGMPTDEDCAKFMWSDYYLTEATSVAFQNLYNNTDGLLDRWAAFWAKTASGFKDFPNVIGYELINEPWAGDVYADPLLFIPGVADKRNLAPAYEVLSKAIRQHDDQHCIFFEGVTWDDFGVGFESVPGGDLYRNRSVLSYHFYIPPSLELIENFEARKKDLERLQCGGMMTEFLTSAGTIAPMFETMIAADIYQQSWIGWDYKAYHPPRPSPKSEKCCSLWNETGLNQIYVQNTTRTYPQAVAGNTVKFSFDLTTKEFMLVYEVSQTCNSTESKVYLNEEVHYPSGYSVNVTPSSVTWSSPEKNLLVFKHLADA</sequence>
<dbReference type="PANTHER" id="PTHR31308">
    <property type="match status" value="1"/>
</dbReference>
<accession>A0ABN8LFZ5</accession>
<dbReference type="InterPro" id="IPR013780">
    <property type="entry name" value="Glyco_hydro_b"/>
</dbReference>
<dbReference type="Gene3D" id="3.20.20.80">
    <property type="entry name" value="Glycosidases"/>
    <property type="match status" value="1"/>
</dbReference>
<comment type="caution">
    <text evidence="6">The sequence shown here is derived from an EMBL/GenBank/DDBJ whole genome shotgun (WGS) entry which is preliminary data.</text>
</comment>
<evidence type="ECO:0000313" key="6">
    <source>
        <dbReference type="EMBL" id="CAH3016016.1"/>
    </source>
</evidence>
<keyword evidence="7" id="KW-1185">Reference proteome</keyword>